<keyword evidence="2" id="KW-1185">Reference proteome</keyword>
<evidence type="ECO:0000313" key="1">
    <source>
        <dbReference type="EMBL" id="CAA9194899.1"/>
    </source>
</evidence>
<dbReference type="Proteomes" id="UP000479938">
    <property type="component" value="Unassembled WGS sequence"/>
</dbReference>
<name>A0A6J4G960_9FLAO</name>
<dbReference type="RefSeq" id="WP_173969160.1">
    <property type="nucleotide sequence ID" value="NZ_CADCSU010000030.1"/>
</dbReference>
<evidence type="ECO:0000313" key="2">
    <source>
        <dbReference type="Proteomes" id="UP000479938"/>
    </source>
</evidence>
<reference evidence="1 2" key="1">
    <citation type="submission" date="2020-02" db="EMBL/GenBank/DDBJ databases">
        <authorList>
            <person name="Criscuolo A."/>
        </authorList>
    </citation>
    <scope>NUCLEOTIDE SEQUENCE [LARGE SCALE GENOMIC DNA]</scope>
    <source>
        <strain evidence="1">CIP105534</strain>
    </source>
</reference>
<proteinExistence type="predicted"/>
<organism evidence="1 2">
    <name type="scientific">Flavobacterium bizetiae</name>
    <dbReference type="NCBI Taxonomy" id="2704140"/>
    <lineage>
        <taxon>Bacteria</taxon>
        <taxon>Pseudomonadati</taxon>
        <taxon>Bacteroidota</taxon>
        <taxon>Flavobacteriia</taxon>
        <taxon>Flavobacteriales</taxon>
        <taxon>Flavobacteriaceae</taxon>
        <taxon>Flavobacterium</taxon>
    </lineage>
</organism>
<accession>A0A6J4G960</accession>
<dbReference type="EMBL" id="CADCSU010000030">
    <property type="protein sequence ID" value="CAA9194899.1"/>
    <property type="molecule type" value="Genomic_DNA"/>
</dbReference>
<sequence length="132" mass="15707">MKTQTKKSGKYFYVYIGLPLEKYTNMEQEYKKSTCRSLSEYFRNLLTNKPVTIRHRNQSLEDLIEEIASLNDHMNQMRTNAYHILEKLKDQQQINEFTSLLTGFETSIGHLSERINQIKIQIEKIVEKWSQS</sequence>
<dbReference type="AlphaFoldDB" id="A0A6J4G960"/>
<protein>
    <recommendedName>
        <fullName evidence="3">Mobilization protein</fullName>
    </recommendedName>
</protein>
<evidence type="ECO:0008006" key="3">
    <source>
        <dbReference type="Google" id="ProtNLM"/>
    </source>
</evidence>
<gene>
    <name evidence="1" type="ORF">FLA105534_00382</name>
</gene>